<keyword evidence="1" id="KW-0472">Membrane</keyword>
<evidence type="ECO:0000256" key="1">
    <source>
        <dbReference type="SAM" id="Phobius"/>
    </source>
</evidence>
<name>A0ABV4P308_9GAMM</name>
<accession>A0ABV4P308</accession>
<gene>
    <name evidence="2" type="ORF">ACCI49_17725</name>
</gene>
<keyword evidence="1" id="KW-1133">Transmembrane helix</keyword>
<feature type="transmembrane region" description="Helical" evidence="1">
    <location>
        <begin position="43"/>
        <end position="65"/>
    </location>
</feature>
<reference evidence="2 3" key="1">
    <citation type="submission" date="2024-08" db="EMBL/GenBank/DDBJ databases">
        <authorList>
            <person name="Ishaq N."/>
        </authorList>
    </citation>
    <scope>NUCLEOTIDE SEQUENCE [LARGE SCALE GENOMIC DNA]</scope>
    <source>
        <strain evidence="2 3">DSM 18651</strain>
    </source>
</reference>
<keyword evidence="3" id="KW-1185">Reference proteome</keyword>
<evidence type="ECO:0000313" key="3">
    <source>
        <dbReference type="Proteomes" id="UP001569428"/>
    </source>
</evidence>
<keyword evidence="1" id="KW-0812">Transmembrane</keyword>
<comment type="caution">
    <text evidence="2">The sequence shown here is derived from an EMBL/GenBank/DDBJ whole genome shotgun (WGS) entry which is preliminary data.</text>
</comment>
<dbReference type="RefSeq" id="WP_371840475.1">
    <property type="nucleotide sequence ID" value="NZ_JBGMEK010000053.1"/>
</dbReference>
<protein>
    <submittedName>
        <fullName evidence="2">DUF2970 domain-containing protein</fullName>
    </submittedName>
</protein>
<dbReference type="Pfam" id="PF11174">
    <property type="entry name" value="DUF2970"/>
    <property type="match status" value="1"/>
</dbReference>
<proteinExistence type="predicted"/>
<evidence type="ECO:0000313" key="2">
    <source>
        <dbReference type="EMBL" id="MFA0812756.1"/>
    </source>
</evidence>
<dbReference type="Proteomes" id="UP001569428">
    <property type="component" value="Unassembled WGS sequence"/>
</dbReference>
<dbReference type="EMBL" id="JBGMEK010000053">
    <property type="protein sequence ID" value="MFA0812756.1"/>
    <property type="molecule type" value="Genomic_DNA"/>
</dbReference>
<organism evidence="2 3">
    <name type="scientific">Microbulbifer epialgicus</name>
    <dbReference type="NCBI Taxonomy" id="393907"/>
    <lineage>
        <taxon>Bacteria</taxon>
        <taxon>Pseudomonadati</taxon>
        <taxon>Pseudomonadota</taxon>
        <taxon>Gammaproteobacteria</taxon>
        <taxon>Cellvibrionales</taxon>
        <taxon>Microbulbiferaceae</taxon>
        <taxon>Microbulbifer</taxon>
    </lineage>
</organism>
<sequence>MQKNHNKKDGKPGFGQVVLSTLAAAIGVQSNKNRQRDFQSGSMVNYVIAGIIFTTLFVLTLALIVRTVLGNMG</sequence>
<dbReference type="InterPro" id="IPR021344">
    <property type="entry name" value="DUF2970"/>
</dbReference>